<keyword evidence="4" id="KW-1185">Reference proteome</keyword>
<feature type="non-terminal residue" evidence="3">
    <location>
        <position position="357"/>
    </location>
</feature>
<dbReference type="SUPFAM" id="SSF56672">
    <property type="entry name" value="DNA/RNA polymerases"/>
    <property type="match status" value="1"/>
</dbReference>
<accession>A0AAN6N1N9</accession>
<dbReference type="InterPro" id="IPR032567">
    <property type="entry name" value="RTL1-rel"/>
</dbReference>
<comment type="subcellular location">
    <subcellularLocation>
        <location evidence="1">Mitochondrion</location>
    </subcellularLocation>
</comment>
<dbReference type="AlphaFoldDB" id="A0AAN6N1N9"/>
<protein>
    <submittedName>
        <fullName evidence="3">Uncharacterized protein</fullName>
    </submittedName>
</protein>
<reference evidence="4" key="1">
    <citation type="journal article" date="2023" name="Mol. Phylogenet. Evol.">
        <title>Genome-scale phylogeny and comparative genomics of the fungal order Sordariales.</title>
        <authorList>
            <person name="Hensen N."/>
            <person name="Bonometti L."/>
            <person name="Westerberg I."/>
            <person name="Brannstrom I.O."/>
            <person name="Guillou S."/>
            <person name="Cros-Aarteil S."/>
            <person name="Calhoun S."/>
            <person name="Haridas S."/>
            <person name="Kuo A."/>
            <person name="Mondo S."/>
            <person name="Pangilinan J."/>
            <person name="Riley R."/>
            <person name="LaButti K."/>
            <person name="Andreopoulos B."/>
            <person name="Lipzen A."/>
            <person name="Chen C."/>
            <person name="Yan M."/>
            <person name="Daum C."/>
            <person name="Ng V."/>
            <person name="Clum A."/>
            <person name="Steindorff A."/>
            <person name="Ohm R.A."/>
            <person name="Martin F."/>
            <person name="Silar P."/>
            <person name="Natvig D.O."/>
            <person name="Lalanne C."/>
            <person name="Gautier V."/>
            <person name="Ament-Velasquez S.L."/>
            <person name="Kruys A."/>
            <person name="Hutchinson M.I."/>
            <person name="Powell A.J."/>
            <person name="Barry K."/>
            <person name="Miller A.N."/>
            <person name="Grigoriev I.V."/>
            <person name="Debuchy R."/>
            <person name="Gladieux P."/>
            <person name="Hiltunen Thoren M."/>
            <person name="Johannesson H."/>
        </authorList>
    </citation>
    <scope>NUCLEOTIDE SEQUENCE [LARGE SCALE GENOMIC DNA]</scope>
    <source>
        <strain evidence="4">CBS 340.73</strain>
    </source>
</reference>
<dbReference type="InterPro" id="IPR021109">
    <property type="entry name" value="Peptidase_aspartic_dom_sf"/>
</dbReference>
<dbReference type="Proteomes" id="UP001303473">
    <property type="component" value="Unassembled WGS sequence"/>
</dbReference>
<dbReference type="Gene3D" id="2.40.70.10">
    <property type="entry name" value="Acid Proteases"/>
    <property type="match status" value="1"/>
</dbReference>
<dbReference type="PANTHER" id="PTHR15503:SF45">
    <property type="entry name" value="RNA-DIRECTED DNA POLYMERASE HOMOLOG"/>
    <property type="match status" value="1"/>
</dbReference>
<organism evidence="3 4">
    <name type="scientific">Diplogelasinospora grovesii</name>
    <dbReference type="NCBI Taxonomy" id="303347"/>
    <lineage>
        <taxon>Eukaryota</taxon>
        <taxon>Fungi</taxon>
        <taxon>Dikarya</taxon>
        <taxon>Ascomycota</taxon>
        <taxon>Pezizomycotina</taxon>
        <taxon>Sordariomycetes</taxon>
        <taxon>Sordariomycetidae</taxon>
        <taxon>Sordariales</taxon>
        <taxon>Diplogelasinosporaceae</taxon>
        <taxon>Diplogelasinospora</taxon>
    </lineage>
</organism>
<proteinExistence type="predicted"/>
<dbReference type="EMBL" id="MU853851">
    <property type="protein sequence ID" value="KAK3937555.1"/>
    <property type="molecule type" value="Genomic_DNA"/>
</dbReference>
<evidence type="ECO:0000313" key="3">
    <source>
        <dbReference type="EMBL" id="KAK3937555.1"/>
    </source>
</evidence>
<name>A0AAN6N1N9_9PEZI</name>
<dbReference type="PANTHER" id="PTHR15503">
    <property type="entry name" value="LDOC1 RELATED"/>
    <property type="match status" value="1"/>
</dbReference>
<comment type="caution">
    <text evidence="3">The sequence shown here is derived from an EMBL/GenBank/DDBJ whole genome shotgun (WGS) entry which is preliminary data.</text>
</comment>
<evidence type="ECO:0000313" key="4">
    <source>
        <dbReference type="Proteomes" id="UP001303473"/>
    </source>
</evidence>
<sequence length="357" mass="40180">MNQDSQADLLSKCVGGRQFTIPSTIAFNGLSLTTSDTLVDTGANGYLFVNRQFADRIKRHLPVTVYDNLPKVPVGGYTGRMDQQIKEAITAHLRVQGRLMLNQTMVVLDMKHDIILGRTFLEDHDILVDVRRRRLMFPDSLPPSLPPTDIKMDSTGDLLKDPAFDADVHRREILMSKEDKRRRDGRAVKERLAVVEKQVQAAATRPIPVILTRQITEALDMQTLDAGTFLKLAKDDDVESFVITLEEIDRFIQDKRDARTSGLEDDAPEDRESILKAVPPEYSDYLDVFSKAASDELAPFRPGVDHKIELLPGTKPEDLHYSPLYKMSLEELEACRKYIIDNLSKGFITSSGAPWAA</sequence>
<dbReference type="GO" id="GO:0005739">
    <property type="term" value="C:mitochondrion"/>
    <property type="evidence" value="ECO:0007669"/>
    <property type="project" value="UniProtKB-SubCell"/>
</dbReference>
<gene>
    <name evidence="3" type="ORF">QBC46DRAFT_267260</name>
</gene>
<dbReference type="InterPro" id="IPR043502">
    <property type="entry name" value="DNA/RNA_pol_sf"/>
</dbReference>
<evidence type="ECO:0000256" key="2">
    <source>
        <dbReference type="ARBA" id="ARBA00023128"/>
    </source>
</evidence>
<evidence type="ECO:0000256" key="1">
    <source>
        <dbReference type="ARBA" id="ARBA00004173"/>
    </source>
</evidence>
<keyword evidence="2" id="KW-0496">Mitochondrion</keyword>
<dbReference type="CDD" id="cd00303">
    <property type="entry name" value="retropepsin_like"/>
    <property type="match status" value="1"/>
</dbReference>